<feature type="transmembrane region" description="Helical" evidence="2">
    <location>
        <begin position="24"/>
        <end position="46"/>
    </location>
</feature>
<evidence type="ECO:0008006" key="5">
    <source>
        <dbReference type="Google" id="ProtNLM"/>
    </source>
</evidence>
<accession>A0A7D7L1K6</accession>
<keyword evidence="4" id="KW-1185">Reference proteome</keyword>
<proteinExistence type="predicted"/>
<keyword evidence="2" id="KW-0812">Transmembrane</keyword>
<dbReference type="RefSeq" id="WP_094393257.1">
    <property type="nucleotide sequence ID" value="NZ_CP059343.1"/>
</dbReference>
<dbReference type="Proteomes" id="UP000216825">
    <property type="component" value="Chromosome"/>
</dbReference>
<dbReference type="EMBL" id="CP059343">
    <property type="protein sequence ID" value="QMS56008.1"/>
    <property type="molecule type" value="Genomic_DNA"/>
</dbReference>
<dbReference type="AlphaFoldDB" id="A0A7D7L1K6"/>
<reference evidence="3" key="1">
    <citation type="submission" date="2017-08" db="EMBL/GenBank/DDBJ databases">
        <authorList>
            <person name="Minaev M."/>
            <person name="Kurbakov K.A."/>
            <person name="Solodovnikova G.I."/>
            <person name="Kuznetsova O.A."/>
            <person name="Lisitsyn A.B."/>
        </authorList>
    </citation>
    <scope>NUCLEOTIDE SEQUENCE</scope>
    <source>
        <strain evidence="3">80</strain>
    </source>
</reference>
<feature type="compositionally biased region" description="Low complexity" evidence="1">
    <location>
        <begin position="279"/>
        <end position="290"/>
    </location>
</feature>
<dbReference type="KEGG" id="kvr:CIB50_0000708"/>
<evidence type="ECO:0000256" key="2">
    <source>
        <dbReference type="SAM" id="Phobius"/>
    </source>
</evidence>
<keyword evidence="2" id="KW-0472">Membrane</keyword>
<organism evidence="3 4">
    <name type="scientific">Kocuria varians</name>
    <name type="common">Micrococcus varians</name>
    <dbReference type="NCBI Taxonomy" id="1272"/>
    <lineage>
        <taxon>Bacteria</taxon>
        <taxon>Bacillati</taxon>
        <taxon>Actinomycetota</taxon>
        <taxon>Actinomycetes</taxon>
        <taxon>Micrococcales</taxon>
        <taxon>Micrococcaceae</taxon>
        <taxon>Kocuria</taxon>
    </lineage>
</organism>
<keyword evidence="2" id="KW-1133">Transmembrane helix</keyword>
<feature type="region of interest" description="Disordered" evidence="1">
    <location>
        <begin position="276"/>
        <end position="303"/>
    </location>
</feature>
<evidence type="ECO:0000256" key="1">
    <source>
        <dbReference type="SAM" id="MobiDB-lite"/>
    </source>
</evidence>
<evidence type="ECO:0000313" key="4">
    <source>
        <dbReference type="Proteomes" id="UP000216825"/>
    </source>
</evidence>
<sequence>MTDGERESSAPVSIPAWNTLRRPLALILAVVVVTVAAWAAVANYVVVARDPRAPVDAYLGHLENGSSRQVLAPLLVGGGQNLAQLLPNRVYRAAADRPVGHDVVGTMVQGRHAVVSVDVHLGGGSTVRRTYTVEQVSAWGPFNDAWRLLTRDDTSVEVRMPGPLDALAVNGEKVRPDAGHVTSPDSSRPHARAWRFEALPGRYDVALPGDSYLLTKEHATAAISLTDPRPAVTEELTVAPSPRMWQSVETEVRRTLGACERDLQFDAASCPVPRELERATSSASGTASASPDEGGLPGGVSNVRWEVTSRPSLLLQPDADEPLAFHAARFRATQAKVTWLENGRQRSGTVRFGIDVSARSTGEELTTEVRLRSALTDAEK</sequence>
<reference evidence="3" key="2">
    <citation type="submission" date="2020-07" db="EMBL/GenBank/DDBJ databases">
        <title>Genome of starter culture bacteria Kocuria salsicia reveals its technological properties and safety for usage in meat industry.</title>
        <authorList>
            <person name="Michael M."/>
            <person name="Konstantin K."/>
            <person name="Evgenii K."/>
            <person name="Galina S."/>
            <person name="Oksana K."/>
            <person name="Andrei L."/>
        </authorList>
    </citation>
    <scope>NUCLEOTIDE SEQUENCE [LARGE SCALE GENOMIC DNA]</scope>
    <source>
        <strain evidence="3">80</strain>
    </source>
</reference>
<name>A0A7D7L1K6_KOCVA</name>
<protein>
    <recommendedName>
        <fullName evidence="5">DUF4878 domain-containing protein</fullName>
    </recommendedName>
</protein>
<evidence type="ECO:0000313" key="3">
    <source>
        <dbReference type="EMBL" id="QMS56008.1"/>
    </source>
</evidence>
<gene>
    <name evidence="3" type="ORF">CIB50_0000708</name>
</gene>